<sequence length="311" mass="34185">MSLEVDEYDMSDSAPTHEDTLLGCEDCISPAEAFAIVADETRLNILEALWESPDRPVPFSELRRRVGVDDSARFNYHLGKLRGQFVRKTDDGYDFRHAGEKVVRAVLAGTFNEDPVLPAFPAPGTCVDCDGALEATYADEKLTIACADCGRVHAHEEFPPGGIDGRSPEALLGAFDQRVRHLHCLAADGVCPECGGTTETVLTPESDLYDLDVVVSHRCGQCAYEAVSPVGLVLLDETTVLGFLSSRNTDFCATHFWRFPWVVGNEALTVVDTDPWRLRVRVEDGDEALVVELDETLTCVDSYTERVEQVA</sequence>
<dbReference type="CDD" id="cd00090">
    <property type="entry name" value="HTH_ARSR"/>
    <property type="match status" value="1"/>
</dbReference>
<comment type="caution">
    <text evidence="3">The sequence shown here is derived from an EMBL/GenBank/DDBJ whole genome shotgun (WGS) entry which is preliminary data.</text>
</comment>
<evidence type="ECO:0000313" key="4">
    <source>
        <dbReference type="Proteomes" id="UP000011612"/>
    </source>
</evidence>
<dbReference type="Gene3D" id="1.10.10.10">
    <property type="entry name" value="Winged helix-like DNA-binding domain superfamily/Winged helix DNA-binding domain"/>
    <property type="match status" value="1"/>
</dbReference>
<dbReference type="Pfam" id="PF24038">
    <property type="entry name" value="DUF7347"/>
    <property type="match status" value="1"/>
</dbReference>
<dbReference type="AlphaFoldDB" id="M0HDS4"/>
<gene>
    <name evidence="3" type="ORF">C453_16183</name>
</gene>
<evidence type="ECO:0000313" key="3">
    <source>
        <dbReference type="EMBL" id="ELZ82640.1"/>
    </source>
</evidence>
<dbReference type="InterPro" id="IPR011991">
    <property type="entry name" value="ArsR-like_HTH"/>
</dbReference>
<evidence type="ECO:0000259" key="2">
    <source>
        <dbReference type="Pfam" id="PF24042"/>
    </source>
</evidence>
<dbReference type="InterPro" id="IPR055775">
    <property type="entry name" value="DUF7351"/>
</dbReference>
<name>M0HDS4_HALEO</name>
<dbReference type="Pfam" id="PF24042">
    <property type="entry name" value="DUF7351"/>
    <property type="match status" value="1"/>
</dbReference>
<evidence type="ECO:0008006" key="5">
    <source>
        <dbReference type="Google" id="ProtNLM"/>
    </source>
</evidence>
<feature type="domain" description="DUF7347" evidence="1">
    <location>
        <begin position="30"/>
        <end position="106"/>
    </location>
</feature>
<dbReference type="SUPFAM" id="SSF46785">
    <property type="entry name" value="Winged helix' DNA-binding domain"/>
    <property type="match status" value="1"/>
</dbReference>
<dbReference type="EMBL" id="AOLK01000022">
    <property type="protein sequence ID" value="ELZ82640.1"/>
    <property type="molecule type" value="Genomic_DNA"/>
</dbReference>
<accession>M0HDS4</accession>
<dbReference type="InterPro" id="IPR036390">
    <property type="entry name" value="WH_DNA-bd_sf"/>
</dbReference>
<dbReference type="Proteomes" id="UP000011612">
    <property type="component" value="Unassembled WGS sequence"/>
</dbReference>
<keyword evidence="4" id="KW-1185">Reference proteome</keyword>
<evidence type="ECO:0000259" key="1">
    <source>
        <dbReference type="Pfam" id="PF24038"/>
    </source>
</evidence>
<organism evidence="3 4">
    <name type="scientific">Haloferax elongans ATCC BAA-1513</name>
    <dbReference type="NCBI Taxonomy" id="1230453"/>
    <lineage>
        <taxon>Archaea</taxon>
        <taxon>Methanobacteriati</taxon>
        <taxon>Methanobacteriota</taxon>
        <taxon>Stenosarchaea group</taxon>
        <taxon>Halobacteria</taxon>
        <taxon>Halobacteriales</taxon>
        <taxon>Haloferacaceae</taxon>
        <taxon>Haloferax</taxon>
    </lineage>
</organism>
<dbReference type="STRING" id="1230453.C453_16183"/>
<dbReference type="InterPro" id="IPR036388">
    <property type="entry name" value="WH-like_DNA-bd_sf"/>
</dbReference>
<dbReference type="PATRIC" id="fig|1230453.4.peg.3224"/>
<reference evidence="3 4" key="1">
    <citation type="journal article" date="2014" name="PLoS Genet.">
        <title>Phylogenetically driven sequencing of extremely halophilic archaea reveals strategies for static and dynamic osmo-response.</title>
        <authorList>
            <person name="Becker E.A."/>
            <person name="Seitzer P.M."/>
            <person name="Tritt A."/>
            <person name="Larsen D."/>
            <person name="Krusor M."/>
            <person name="Yao A.I."/>
            <person name="Wu D."/>
            <person name="Madern D."/>
            <person name="Eisen J.A."/>
            <person name="Darling A.E."/>
            <person name="Facciotti M.T."/>
        </authorList>
    </citation>
    <scope>NUCLEOTIDE SEQUENCE [LARGE SCALE GENOMIC DNA]</scope>
    <source>
        <strain evidence="3 4">ATCC BAA-1513</strain>
    </source>
</reference>
<feature type="domain" description="DUF7351" evidence="2">
    <location>
        <begin position="124"/>
        <end position="298"/>
    </location>
</feature>
<protein>
    <recommendedName>
        <fullName evidence="5">ArsR family transcriptional regulator</fullName>
    </recommendedName>
</protein>
<dbReference type="InterPro" id="IPR055771">
    <property type="entry name" value="DUF7347"/>
</dbReference>
<proteinExistence type="predicted"/>